<dbReference type="Pfam" id="PF13202">
    <property type="entry name" value="EF-hand_5"/>
    <property type="match status" value="3"/>
</dbReference>
<keyword evidence="4" id="KW-1185">Reference proteome</keyword>
<dbReference type="GO" id="GO:0005509">
    <property type="term" value="F:calcium ion binding"/>
    <property type="evidence" value="ECO:0007669"/>
    <property type="project" value="InterPro"/>
</dbReference>
<dbReference type="AlphaFoldDB" id="A0A4R7C7Q8"/>
<reference evidence="3 4" key="1">
    <citation type="submission" date="2019-03" db="EMBL/GenBank/DDBJ databases">
        <title>Genomic Encyclopedia of Type Strains, Phase IV (KMG-IV): sequencing the most valuable type-strain genomes for metagenomic binning, comparative biology and taxonomic classification.</title>
        <authorList>
            <person name="Goeker M."/>
        </authorList>
    </citation>
    <scope>NUCLEOTIDE SEQUENCE [LARGE SCALE GENOMIC DNA]</scope>
    <source>
        <strain evidence="3 4">DSM 25903</strain>
    </source>
</reference>
<feature type="domain" description="EF-hand" evidence="2">
    <location>
        <begin position="128"/>
        <end position="163"/>
    </location>
</feature>
<dbReference type="SUPFAM" id="SSF47473">
    <property type="entry name" value="EF-hand"/>
    <property type="match status" value="1"/>
</dbReference>
<organism evidence="3 4">
    <name type="scientific">Enterovirga rhinocerotis</name>
    <dbReference type="NCBI Taxonomy" id="1339210"/>
    <lineage>
        <taxon>Bacteria</taxon>
        <taxon>Pseudomonadati</taxon>
        <taxon>Pseudomonadota</taxon>
        <taxon>Alphaproteobacteria</taxon>
        <taxon>Hyphomicrobiales</taxon>
        <taxon>Methylobacteriaceae</taxon>
        <taxon>Enterovirga</taxon>
    </lineage>
</organism>
<dbReference type="OrthoDB" id="8360028at2"/>
<feature type="chain" id="PRO_5020242363" evidence="1">
    <location>
        <begin position="21"/>
        <end position="570"/>
    </location>
</feature>
<comment type="caution">
    <text evidence="3">The sequence shown here is derived from an EMBL/GenBank/DDBJ whole genome shotgun (WGS) entry which is preliminary data.</text>
</comment>
<evidence type="ECO:0000256" key="1">
    <source>
        <dbReference type="SAM" id="SignalP"/>
    </source>
</evidence>
<dbReference type="InterPro" id="IPR002048">
    <property type="entry name" value="EF_hand_dom"/>
</dbReference>
<dbReference type="PROSITE" id="PS00018">
    <property type="entry name" value="EF_HAND_1"/>
    <property type="match status" value="1"/>
</dbReference>
<feature type="signal peptide" evidence="1">
    <location>
        <begin position="1"/>
        <end position="20"/>
    </location>
</feature>
<evidence type="ECO:0000259" key="2">
    <source>
        <dbReference type="PROSITE" id="PS50222"/>
    </source>
</evidence>
<proteinExistence type="predicted"/>
<feature type="domain" description="EF-hand" evidence="2">
    <location>
        <begin position="164"/>
        <end position="199"/>
    </location>
</feature>
<sequence>MMRRLSTLGLAIGLAGPALAQTPPAPEALDWMRLRTGERIQQQPHLWSVEQVDAMLRPLFLAVSRDGTRITAEDRDIAARAGLARARPTAMTQFLRADISGAGRIDRDAMATATALGSQPPRAKDDPAVLAMVERYFRQADTDGDGIVTYREAVVAADQSLGQTSRANLTAVPAELDLDGDGAVGLDEFGAVLRVVFEEIDTDRDGRISRPEADHFRGAAMRQAQRAENERTSRRMAVERARRNAAECAVPSWPSDAVIVAAIGPRGNRSLADVTIGSGEAKIGAVNVHIEPGPQPLAVVLTAPEPTIWQFSGETGRVVSVFVAQDDERRFESRGQLAPLPSWEHRSGVTGLDRPRITFAPKPGCLPPAGPSNVEALEAALSRRPEAVAGGFGMTTARLPSGSALADGIFPNRIEFPTGGAGGPLWALAAERREAVIRVEPDSVVAARPVSRSTLPGLAGLATLVDDGRAKIAAWQTVTRFLDASGRQVGPTIPGDPDRARLGGFHGTPTVSRIPTEVMLLAPVAVPTGLQGSGIRRLILARGVPAPSGDRMICIIREDDGKPLPGSRCN</sequence>
<dbReference type="InterPro" id="IPR018247">
    <property type="entry name" value="EF_Hand_1_Ca_BS"/>
</dbReference>
<dbReference type="InterPro" id="IPR011992">
    <property type="entry name" value="EF-hand-dom_pair"/>
</dbReference>
<name>A0A4R7C7Q8_9HYPH</name>
<dbReference type="SMART" id="SM00054">
    <property type="entry name" value="EFh"/>
    <property type="match status" value="2"/>
</dbReference>
<evidence type="ECO:0000313" key="3">
    <source>
        <dbReference type="EMBL" id="TDR94351.1"/>
    </source>
</evidence>
<dbReference type="Proteomes" id="UP000295122">
    <property type="component" value="Unassembled WGS sequence"/>
</dbReference>
<dbReference type="PROSITE" id="PS50222">
    <property type="entry name" value="EF_HAND_2"/>
    <property type="match status" value="2"/>
</dbReference>
<protein>
    <submittedName>
        <fullName evidence="3">EF hand domain-containing protein</fullName>
    </submittedName>
</protein>
<dbReference type="CDD" id="cd00051">
    <property type="entry name" value="EFh"/>
    <property type="match status" value="1"/>
</dbReference>
<keyword evidence="1" id="KW-0732">Signal</keyword>
<gene>
    <name evidence="3" type="ORF">EV668_1636</name>
</gene>
<evidence type="ECO:0000313" key="4">
    <source>
        <dbReference type="Proteomes" id="UP000295122"/>
    </source>
</evidence>
<dbReference type="EMBL" id="SNZR01000011">
    <property type="protein sequence ID" value="TDR94351.1"/>
    <property type="molecule type" value="Genomic_DNA"/>
</dbReference>
<accession>A0A4R7C7Q8</accession>
<dbReference type="RefSeq" id="WP_133769256.1">
    <property type="nucleotide sequence ID" value="NZ_SNZR01000011.1"/>
</dbReference>
<dbReference type="Gene3D" id="1.10.238.10">
    <property type="entry name" value="EF-hand"/>
    <property type="match status" value="1"/>
</dbReference>